<evidence type="ECO:0000259" key="1">
    <source>
        <dbReference type="PROSITE" id="PS51833"/>
    </source>
</evidence>
<dbReference type="Pfam" id="PF08668">
    <property type="entry name" value="HDOD"/>
    <property type="match status" value="1"/>
</dbReference>
<evidence type="ECO:0000313" key="2">
    <source>
        <dbReference type="EMBL" id="HDL89315.1"/>
    </source>
</evidence>
<comment type="caution">
    <text evidence="2">The sequence shown here is derived from an EMBL/GenBank/DDBJ whole genome shotgun (WGS) entry which is preliminary data.</text>
</comment>
<dbReference type="InterPro" id="IPR003607">
    <property type="entry name" value="HD/PDEase_dom"/>
</dbReference>
<feature type="domain" description="HDOD" evidence="1">
    <location>
        <begin position="21"/>
        <end position="216"/>
    </location>
</feature>
<dbReference type="PANTHER" id="PTHR33525:SF3">
    <property type="entry name" value="RIBONUCLEASE Y"/>
    <property type="match status" value="1"/>
</dbReference>
<dbReference type="EMBL" id="DQZW01000011">
    <property type="protein sequence ID" value="HDL89315.1"/>
    <property type="molecule type" value="Genomic_DNA"/>
</dbReference>
<sequence>MQDTNPSGKLVDKIIEHAEELPPFPRIVQKLMPLIQSMAPVKEIEAVIQYDPAIAARVIALSRSPLYARKYSVTSLRDAIVALGNKELIKVVLAACSARYFQGAPTGYDLREGELWEHSVSVAIMTDILTEHIKFKNAVTAYTAALLHDIGKTILHFYVKDEFENILTMVKKERINFLDAERRVLGIDHQQLGALIAKKWNLPDVIVAVVRFHHQPEKVVPKFRQITKLVHVANALVTSMGIGCGVDGLTQPFAETTLTELKISPKLSEKLLAEFGARFHDLKEFLGK</sequence>
<dbReference type="InterPro" id="IPR052340">
    <property type="entry name" value="RNase_Y/CdgJ"/>
</dbReference>
<dbReference type="CDD" id="cd00077">
    <property type="entry name" value="HDc"/>
    <property type="match status" value="1"/>
</dbReference>
<gene>
    <name evidence="2" type="ORF">ENG14_00235</name>
</gene>
<dbReference type="Gene3D" id="1.10.3210.10">
    <property type="entry name" value="Hypothetical protein af1432"/>
    <property type="match status" value="1"/>
</dbReference>
<dbReference type="PROSITE" id="PS51833">
    <property type="entry name" value="HDOD"/>
    <property type="match status" value="1"/>
</dbReference>
<protein>
    <submittedName>
        <fullName evidence="2">HDOD domain-containing protein</fullName>
    </submittedName>
</protein>
<dbReference type="SMART" id="SM00471">
    <property type="entry name" value="HDc"/>
    <property type="match status" value="1"/>
</dbReference>
<dbReference type="InterPro" id="IPR006675">
    <property type="entry name" value="HDIG_dom"/>
</dbReference>
<dbReference type="Proteomes" id="UP000886355">
    <property type="component" value="Unassembled WGS sequence"/>
</dbReference>
<dbReference type="NCBIfam" id="TIGR00277">
    <property type="entry name" value="HDIG"/>
    <property type="match status" value="1"/>
</dbReference>
<proteinExistence type="predicted"/>
<organism evidence="2">
    <name type="scientific">Thermodesulforhabdus norvegica</name>
    <dbReference type="NCBI Taxonomy" id="39841"/>
    <lineage>
        <taxon>Bacteria</taxon>
        <taxon>Pseudomonadati</taxon>
        <taxon>Thermodesulfobacteriota</taxon>
        <taxon>Syntrophobacteria</taxon>
        <taxon>Syntrophobacterales</taxon>
        <taxon>Thermodesulforhabdaceae</taxon>
        <taxon>Thermodesulforhabdus</taxon>
    </lineage>
</organism>
<accession>A0A7C0WTT7</accession>
<name>A0A7C0WTT7_9BACT</name>
<dbReference type="SUPFAM" id="SSF109604">
    <property type="entry name" value="HD-domain/PDEase-like"/>
    <property type="match status" value="1"/>
</dbReference>
<dbReference type="InterPro" id="IPR013976">
    <property type="entry name" value="HDOD"/>
</dbReference>
<dbReference type="PANTHER" id="PTHR33525">
    <property type="match status" value="1"/>
</dbReference>
<dbReference type="AlphaFoldDB" id="A0A7C0WTT7"/>
<reference evidence="2" key="1">
    <citation type="journal article" date="2020" name="mSystems">
        <title>Genome- and Community-Level Interaction Insights into Carbon Utilization and Element Cycling Functions of Hydrothermarchaeota in Hydrothermal Sediment.</title>
        <authorList>
            <person name="Zhou Z."/>
            <person name="Liu Y."/>
            <person name="Xu W."/>
            <person name="Pan J."/>
            <person name="Luo Z.H."/>
            <person name="Li M."/>
        </authorList>
    </citation>
    <scope>NUCLEOTIDE SEQUENCE [LARGE SCALE GENOMIC DNA]</scope>
    <source>
        <strain evidence="2">HyVt-19</strain>
    </source>
</reference>